<accession>A0A7G9YLU5</accession>
<protein>
    <submittedName>
        <fullName evidence="1">Uncharacterized protein</fullName>
    </submittedName>
</protein>
<dbReference type="AlphaFoldDB" id="A0A7G9YLU5"/>
<sequence length="33" mass="3554">MTNMGGGLVVWAEGLYGVDYKAITTTFISKQTT</sequence>
<proteinExistence type="predicted"/>
<gene>
    <name evidence="1" type="ORF">CMADCPIN_00009</name>
</gene>
<dbReference type="EMBL" id="MT631368">
    <property type="protein sequence ID" value="QNO48979.1"/>
    <property type="molecule type" value="Genomic_DNA"/>
</dbReference>
<evidence type="ECO:0000313" key="1">
    <source>
        <dbReference type="EMBL" id="QNO48979.1"/>
    </source>
</evidence>
<reference evidence="1" key="1">
    <citation type="submission" date="2020-06" db="EMBL/GenBank/DDBJ databases">
        <title>Unique genomic features of the anaerobic methanotrophic archaea.</title>
        <authorList>
            <person name="Chadwick G.L."/>
            <person name="Skennerton C.T."/>
            <person name="Laso-Perez R."/>
            <person name="Leu A.O."/>
            <person name="Speth D.R."/>
            <person name="Yu H."/>
            <person name="Morgan-Lang C."/>
            <person name="Hatzenpichler R."/>
            <person name="Goudeau D."/>
            <person name="Malmstrom R."/>
            <person name="Brazelton W.J."/>
            <person name="Woyke T."/>
            <person name="Hallam S.J."/>
            <person name="Tyson G.W."/>
            <person name="Wegener G."/>
            <person name="Boetius A."/>
            <person name="Orphan V."/>
        </authorList>
    </citation>
    <scope>NUCLEOTIDE SEQUENCE</scope>
</reference>
<name>A0A7G9YLU5_9EURY</name>
<organism evidence="1">
    <name type="scientific">Candidatus Methanogaster sp. ANME-2c ERB4</name>
    <dbReference type="NCBI Taxonomy" id="2759911"/>
    <lineage>
        <taxon>Archaea</taxon>
        <taxon>Methanobacteriati</taxon>
        <taxon>Methanobacteriota</taxon>
        <taxon>Stenosarchaea group</taxon>
        <taxon>Methanomicrobia</taxon>
        <taxon>Methanosarcinales</taxon>
        <taxon>ANME-2 cluster</taxon>
        <taxon>Candidatus Methanogasteraceae</taxon>
        <taxon>Candidatus Methanogaster</taxon>
    </lineage>
</organism>